<evidence type="ECO:0000313" key="2">
    <source>
        <dbReference type="EMBL" id="HBC32813.1"/>
    </source>
</evidence>
<protein>
    <recommendedName>
        <fullName evidence="4">Solute-binding protein family 3/N-terminal domain-containing protein</fullName>
    </recommendedName>
</protein>
<dbReference type="Gene3D" id="3.40.190.10">
    <property type="entry name" value="Periplasmic binding protein-like II"/>
    <property type="match status" value="2"/>
</dbReference>
<sequence>MVRPHCAVFISLQIFFSSLAAASVPVAVGEGLQGVIGYSDGKLYGSLAPLYECVFDRADIQPQFIQVPLKRGLGYLHSGEVSMVLPLAQSERRDRIGEFAGELFSADYVFVSNRQLPPISETSGLKYGLPRSFVGEQFITDENPRIEEVTEWSQLVAMLHYDRLDAVVLPALLVEDLFGPDVVKVFQQTAGTLPVSLYLSRANLDSEDVGKIKRAVRSCRAGDLVSELR</sequence>
<dbReference type="EMBL" id="DNNA01000011">
    <property type="protein sequence ID" value="HBC32813.1"/>
    <property type="molecule type" value="Genomic_DNA"/>
</dbReference>
<feature type="signal peptide" evidence="1">
    <location>
        <begin position="1"/>
        <end position="22"/>
    </location>
</feature>
<comment type="caution">
    <text evidence="2">The sequence shown here is derived from an EMBL/GenBank/DDBJ whole genome shotgun (WGS) entry which is preliminary data.</text>
</comment>
<dbReference type="Proteomes" id="UP000263489">
    <property type="component" value="Unassembled WGS sequence"/>
</dbReference>
<reference evidence="2 3" key="1">
    <citation type="journal article" date="2018" name="Nat. Biotechnol.">
        <title>A standardized bacterial taxonomy based on genome phylogeny substantially revises the tree of life.</title>
        <authorList>
            <person name="Parks D.H."/>
            <person name="Chuvochina M."/>
            <person name="Waite D.W."/>
            <person name="Rinke C."/>
            <person name="Skarshewski A."/>
            <person name="Chaumeil P.A."/>
            <person name="Hugenholtz P."/>
        </authorList>
    </citation>
    <scope>NUCLEOTIDE SEQUENCE [LARGE SCALE GENOMIC DNA]</scope>
    <source>
        <strain evidence="2">UBA9380</strain>
    </source>
</reference>
<gene>
    <name evidence="2" type="ORF">DC045_00480</name>
</gene>
<feature type="chain" id="PRO_5016866695" description="Solute-binding protein family 3/N-terminal domain-containing protein" evidence="1">
    <location>
        <begin position="23"/>
        <end position="229"/>
    </location>
</feature>
<accession>A0A352IMY0</accession>
<name>A0A352IMY0_9GAMM</name>
<dbReference type="AlphaFoldDB" id="A0A352IMY0"/>
<organism evidence="2 3">
    <name type="scientific">Marinobacter adhaerens</name>
    <dbReference type="NCBI Taxonomy" id="1033846"/>
    <lineage>
        <taxon>Bacteria</taxon>
        <taxon>Pseudomonadati</taxon>
        <taxon>Pseudomonadota</taxon>
        <taxon>Gammaproteobacteria</taxon>
        <taxon>Pseudomonadales</taxon>
        <taxon>Marinobacteraceae</taxon>
        <taxon>Marinobacter</taxon>
    </lineage>
</organism>
<evidence type="ECO:0000313" key="3">
    <source>
        <dbReference type="Proteomes" id="UP000263489"/>
    </source>
</evidence>
<keyword evidence="1" id="KW-0732">Signal</keyword>
<proteinExistence type="predicted"/>
<evidence type="ECO:0008006" key="4">
    <source>
        <dbReference type="Google" id="ProtNLM"/>
    </source>
</evidence>
<dbReference type="SUPFAM" id="SSF53850">
    <property type="entry name" value="Periplasmic binding protein-like II"/>
    <property type="match status" value="1"/>
</dbReference>
<evidence type="ECO:0000256" key="1">
    <source>
        <dbReference type="SAM" id="SignalP"/>
    </source>
</evidence>